<protein>
    <submittedName>
        <fullName evidence="1">Uncharacterized protein</fullName>
    </submittedName>
</protein>
<reference evidence="1" key="2">
    <citation type="submission" date="2021-04" db="EMBL/GenBank/DDBJ databases">
        <authorList>
            <person name="Podell S."/>
        </authorList>
    </citation>
    <scope>NUCLEOTIDE SEQUENCE</scope>
    <source>
        <strain evidence="1">Hildebrandi</strain>
    </source>
</reference>
<dbReference type="AlphaFoldDB" id="A0A9K3Q296"/>
<sequence length="127" mass="13873">MSSTKLATDAGIESDLTEQLGPIQDPILDYKDNHFEEKFSSPSVVIETVADAMVAINKYQETSGNILAMTRTRGSARAFACISHANCPFSANFGSSFKHKGIIYKPNYCTVQHHGTIVVFSKGGQKR</sequence>
<dbReference type="EMBL" id="JAGRRH010000006">
    <property type="protein sequence ID" value="KAG7368293.1"/>
    <property type="molecule type" value="Genomic_DNA"/>
</dbReference>
<dbReference type="Proteomes" id="UP000693970">
    <property type="component" value="Unassembled WGS sequence"/>
</dbReference>
<organism evidence="1 2">
    <name type="scientific">Nitzschia inconspicua</name>
    <dbReference type="NCBI Taxonomy" id="303405"/>
    <lineage>
        <taxon>Eukaryota</taxon>
        <taxon>Sar</taxon>
        <taxon>Stramenopiles</taxon>
        <taxon>Ochrophyta</taxon>
        <taxon>Bacillariophyta</taxon>
        <taxon>Bacillariophyceae</taxon>
        <taxon>Bacillariophycidae</taxon>
        <taxon>Bacillariales</taxon>
        <taxon>Bacillariaceae</taxon>
        <taxon>Nitzschia</taxon>
    </lineage>
</organism>
<evidence type="ECO:0000313" key="2">
    <source>
        <dbReference type="Proteomes" id="UP000693970"/>
    </source>
</evidence>
<keyword evidence="2" id="KW-1185">Reference proteome</keyword>
<gene>
    <name evidence="1" type="ORF">IV203_031036</name>
</gene>
<evidence type="ECO:0000313" key="1">
    <source>
        <dbReference type="EMBL" id="KAG7368293.1"/>
    </source>
</evidence>
<proteinExistence type="predicted"/>
<name>A0A9K3Q296_9STRA</name>
<reference evidence="1" key="1">
    <citation type="journal article" date="2021" name="Sci. Rep.">
        <title>Diploid genomic architecture of Nitzschia inconspicua, an elite biomass production diatom.</title>
        <authorList>
            <person name="Oliver A."/>
            <person name="Podell S."/>
            <person name="Pinowska A."/>
            <person name="Traller J.C."/>
            <person name="Smith S.R."/>
            <person name="McClure R."/>
            <person name="Beliaev A."/>
            <person name="Bohutskyi P."/>
            <person name="Hill E.A."/>
            <person name="Rabines A."/>
            <person name="Zheng H."/>
            <person name="Allen L.Z."/>
            <person name="Kuo A."/>
            <person name="Grigoriev I.V."/>
            <person name="Allen A.E."/>
            <person name="Hazlebeck D."/>
            <person name="Allen E.E."/>
        </authorList>
    </citation>
    <scope>NUCLEOTIDE SEQUENCE</scope>
    <source>
        <strain evidence="1">Hildebrandi</strain>
    </source>
</reference>
<accession>A0A9K3Q296</accession>
<comment type="caution">
    <text evidence="1">The sequence shown here is derived from an EMBL/GenBank/DDBJ whole genome shotgun (WGS) entry which is preliminary data.</text>
</comment>